<dbReference type="OrthoDB" id="273345at2759"/>
<sequence>MARKHDKRRLSDSRGGSSSSKRQRQSTPDASTTLYAAQDDVLVLGDGDFSFSRGLAKHRGSGRGLLATSFDSESQVRNKYSNAEECINAVRSAHGLVLHDVDATKLLALPRQVKTGTGFHAMPDFFQYIVFNFPHSGQQRVHVNRALLMDFFESARDRLKAHGEVHVTLKTRPPYSNWFIEDQAKAAGFVLKERRKFNIRLFPGYHHRTTDPQAKKFEPDLCVTYVFVVNRTKYPFQNSRAALDAASAEIANTAATEQQQLAAAIVNIAQANTAAIKHQKHENHVKVAPDGVVAKVPAKSKNRKATRRRSGTDTVPNKCHVVDAANKTLDAIRCTLRPSAWKPLHRRSHGIF</sequence>
<dbReference type="GO" id="GO:0070475">
    <property type="term" value="P:rRNA base methylation"/>
    <property type="evidence" value="ECO:0007669"/>
    <property type="project" value="InterPro"/>
</dbReference>
<dbReference type="GO" id="GO:0070042">
    <property type="term" value="F:rRNA (uridine-N3-)-methyltransferase activity"/>
    <property type="evidence" value="ECO:0007669"/>
    <property type="project" value="InterPro"/>
</dbReference>
<evidence type="ECO:0000313" key="4">
    <source>
        <dbReference type="Proteomes" id="UP000693981"/>
    </source>
</evidence>
<dbReference type="AlphaFoldDB" id="A0A8T1X9W3"/>
<evidence type="ECO:0000256" key="1">
    <source>
        <dbReference type="SAM" id="MobiDB-lite"/>
    </source>
</evidence>
<organism evidence="3 4">
    <name type="scientific">Phytophthora boehmeriae</name>
    <dbReference type="NCBI Taxonomy" id="109152"/>
    <lineage>
        <taxon>Eukaryota</taxon>
        <taxon>Sar</taxon>
        <taxon>Stramenopiles</taxon>
        <taxon>Oomycota</taxon>
        <taxon>Peronosporomycetes</taxon>
        <taxon>Peronosporales</taxon>
        <taxon>Peronosporaceae</taxon>
        <taxon>Phytophthora</taxon>
    </lineage>
</organism>
<evidence type="ECO:0000313" key="3">
    <source>
        <dbReference type="EMBL" id="KAG7402184.1"/>
    </source>
</evidence>
<dbReference type="GO" id="GO:0005737">
    <property type="term" value="C:cytoplasm"/>
    <property type="evidence" value="ECO:0007669"/>
    <property type="project" value="TreeGrafter"/>
</dbReference>
<reference evidence="3" key="1">
    <citation type="submission" date="2021-02" db="EMBL/GenBank/DDBJ databases">
        <authorList>
            <person name="Palmer J.M."/>
        </authorList>
    </citation>
    <scope>NUCLEOTIDE SEQUENCE</scope>
    <source>
        <strain evidence="3">SCRP23</strain>
    </source>
</reference>
<feature type="region of interest" description="Disordered" evidence="1">
    <location>
        <begin position="1"/>
        <end position="32"/>
    </location>
</feature>
<dbReference type="Pfam" id="PF10354">
    <property type="entry name" value="BMT5-like"/>
    <property type="match status" value="1"/>
</dbReference>
<keyword evidence="4" id="KW-1185">Reference proteome</keyword>
<dbReference type="PANTHER" id="PTHR11538">
    <property type="entry name" value="PHENYLALANYL-TRNA SYNTHETASE"/>
    <property type="match status" value="1"/>
</dbReference>
<dbReference type="InterPro" id="IPR019446">
    <property type="entry name" value="BMT5-like"/>
</dbReference>
<proteinExistence type="predicted"/>
<dbReference type="EMBL" id="JAGDFL010000003">
    <property type="protein sequence ID" value="KAG7402184.1"/>
    <property type="molecule type" value="Genomic_DNA"/>
</dbReference>
<dbReference type="PANTHER" id="PTHR11538:SF26">
    <property type="entry name" value="FERREDOXIN-FOLD ANTICODON-BINDING DOMAIN-CONTAINING PROTEIN 1"/>
    <property type="match status" value="1"/>
</dbReference>
<dbReference type="Proteomes" id="UP000693981">
    <property type="component" value="Unassembled WGS sequence"/>
</dbReference>
<comment type="caution">
    <text evidence="3">The sequence shown here is derived from an EMBL/GenBank/DDBJ whole genome shotgun (WGS) entry which is preliminary data.</text>
</comment>
<gene>
    <name evidence="3" type="primary">BRE1_2</name>
    <name evidence="3" type="ORF">PHYBOEH_005747</name>
</gene>
<evidence type="ECO:0000259" key="2">
    <source>
        <dbReference type="Pfam" id="PF10354"/>
    </source>
</evidence>
<feature type="domain" description="25S rRNA (uridine-N(3))-methyltransferase BMT5-like" evidence="2">
    <location>
        <begin position="42"/>
        <end position="208"/>
    </location>
</feature>
<name>A0A8T1X9W3_9STRA</name>
<protein>
    <submittedName>
        <fullName evidence="3">E3 ubiquitin-protein ligase bre1</fullName>
    </submittedName>
</protein>
<accession>A0A8T1X9W3</accession>